<protein>
    <recommendedName>
        <fullName evidence="3">J domain-containing protein</fullName>
    </recommendedName>
</protein>
<dbReference type="GO" id="GO:0005783">
    <property type="term" value="C:endoplasmic reticulum"/>
    <property type="evidence" value="ECO:0007669"/>
    <property type="project" value="TreeGrafter"/>
</dbReference>
<comment type="caution">
    <text evidence="4">The sequence shown here is derived from an EMBL/GenBank/DDBJ whole genome shotgun (WGS) entry which is preliminary data.</text>
</comment>
<dbReference type="OrthoDB" id="10250458at2759"/>
<dbReference type="Pfam" id="PF08609">
    <property type="entry name" value="Fes1"/>
    <property type="match status" value="1"/>
</dbReference>
<evidence type="ECO:0000313" key="4">
    <source>
        <dbReference type="EMBL" id="TVU02964.1"/>
    </source>
</evidence>
<dbReference type="PRINTS" id="PR00625">
    <property type="entry name" value="JDOMAIN"/>
</dbReference>
<evidence type="ECO:0000256" key="2">
    <source>
        <dbReference type="SAM" id="MobiDB-lite"/>
    </source>
</evidence>
<dbReference type="PANTHER" id="PTHR19316:SF18">
    <property type="entry name" value="HSP70-BINDING PROTEIN 1"/>
    <property type="match status" value="1"/>
</dbReference>
<dbReference type="Proteomes" id="UP000324897">
    <property type="component" value="Unassembled WGS sequence"/>
</dbReference>
<dbReference type="InterPro" id="IPR011989">
    <property type="entry name" value="ARM-like"/>
</dbReference>
<sequence length="681" mass="74558">MSKDGGPDWNGLLKWSLAHGDGTNPPRALSEEDRKWFMEAMQENTLDVVKRMKEITQVMKTPEDVLQSQGITPENIEEMLDELQEHVESIDMANDLHSIGGLDPLLGYLKNSHAGIRAKAAEVVSTIVQNNPKSQQLVMESNGLEPLLTNFTSDPNTNARTKALGAISSLIRHNQPGISAFRLGNGYAGLKEALGSDDARLQRKALNLIQYLLHNKTDRSVATELGLPKLMMHLASSDDSLVREAALGGLLELAQDKTSGAGNALPDQDKLKEILKSRIEGISTMDADDLHAAREERQLVDSLWKECYNEPSSLREKGLVVLPGEDAPQPPPPDVAGKMFEPPLRAWAAARPAPKEDSDSDSKKKDPPLLLGPGPSSNANSGSSEPFKRQQIQLSETPGCAMALQLQAAAPPHPSSPLPASRRRFAPPPPPPFSSHRRAVDSTCPSYSTLLSCRGPAHRLRRASVKVRAGAGGRRRESPYEVLGVSPSAATDEIKRAYRRLALKYHPDVNKEANAQEKFLRIKHAYNTLMNSDSRSKYANSNSDSSWTSSSRESKSNAGEEQFYADFLKDLQTEFQNWEAGLNSDQKPKSLWEELAAIGEEFVEFLENELNIEDANSEDDSGKDPYTQFGGQAKNAKDDKTAANSFDDGISEIEAALEKLKKELGLEAEVARRGEGGEGVF</sequence>
<dbReference type="InterPro" id="IPR036869">
    <property type="entry name" value="J_dom_sf"/>
</dbReference>
<dbReference type="EMBL" id="RWGY01000248">
    <property type="protein sequence ID" value="TVU02964.1"/>
    <property type="molecule type" value="Genomic_DNA"/>
</dbReference>
<evidence type="ECO:0000259" key="3">
    <source>
        <dbReference type="PROSITE" id="PS50076"/>
    </source>
</evidence>
<organism evidence="4 5">
    <name type="scientific">Eragrostis curvula</name>
    <name type="common">weeping love grass</name>
    <dbReference type="NCBI Taxonomy" id="38414"/>
    <lineage>
        <taxon>Eukaryota</taxon>
        <taxon>Viridiplantae</taxon>
        <taxon>Streptophyta</taxon>
        <taxon>Embryophyta</taxon>
        <taxon>Tracheophyta</taxon>
        <taxon>Spermatophyta</taxon>
        <taxon>Magnoliopsida</taxon>
        <taxon>Liliopsida</taxon>
        <taxon>Poales</taxon>
        <taxon>Poaceae</taxon>
        <taxon>PACMAD clade</taxon>
        <taxon>Chloridoideae</taxon>
        <taxon>Eragrostideae</taxon>
        <taxon>Eragrostidinae</taxon>
        <taxon>Eragrostis</taxon>
    </lineage>
</organism>
<evidence type="ECO:0000313" key="5">
    <source>
        <dbReference type="Proteomes" id="UP000324897"/>
    </source>
</evidence>
<dbReference type="FunFam" id="1.25.10.10:FF:000157">
    <property type="entry name" value="Hsp70-binding protein 1"/>
    <property type="match status" value="1"/>
</dbReference>
<dbReference type="InterPro" id="IPR013918">
    <property type="entry name" value="Nucleotide_exch_fac_Fes1"/>
</dbReference>
<feature type="region of interest" description="Disordered" evidence="2">
    <location>
        <begin position="533"/>
        <end position="555"/>
    </location>
</feature>
<reference evidence="4 5" key="1">
    <citation type="journal article" date="2019" name="Sci. Rep.">
        <title>A high-quality genome of Eragrostis curvula grass provides insights into Poaceae evolution and supports new strategies to enhance forage quality.</title>
        <authorList>
            <person name="Carballo J."/>
            <person name="Santos B.A.C.M."/>
            <person name="Zappacosta D."/>
            <person name="Garbus I."/>
            <person name="Selva J.P."/>
            <person name="Gallo C.A."/>
            <person name="Diaz A."/>
            <person name="Albertini E."/>
            <person name="Caccamo M."/>
            <person name="Echenique V."/>
        </authorList>
    </citation>
    <scope>NUCLEOTIDE SEQUENCE [LARGE SCALE GENOMIC DNA]</scope>
    <source>
        <strain evidence="5">cv. Victoria</strain>
        <tissue evidence="4">Leaf</tissue>
    </source>
</reference>
<dbReference type="PANTHER" id="PTHR19316">
    <property type="entry name" value="PROTEIN FOLDING REGULATOR"/>
    <property type="match status" value="1"/>
</dbReference>
<dbReference type="SUPFAM" id="SSF48371">
    <property type="entry name" value="ARM repeat"/>
    <property type="match status" value="1"/>
</dbReference>
<feature type="compositionally biased region" description="Low complexity" evidence="2">
    <location>
        <begin position="368"/>
        <end position="384"/>
    </location>
</feature>
<dbReference type="GO" id="GO:0000774">
    <property type="term" value="F:adenyl-nucleotide exchange factor activity"/>
    <property type="evidence" value="ECO:0007669"/>
    <property type="project" value="TreeGrafter"/>
</dbReference>
<dbReference type="PROSITE" id="PS50076">
    <property type="entry name" value="DNAJ_2"/>
    <property type="match status" value="1"/>
</dbReference>
<feature type="domain" description="J" evidence="3">
    <location>
        <begin position="478"/>
        <end position="542"/>
    </location>
</feature>
<dbReference type="CDD" id="cd06257">
    <property type="entry name" value="DnaJ"/>
    <property type="match status" value="1"/>
</dbReference>
<gene>
    <name evidence="4" type="ORF">EJB05_51509</name>
</gene>
<dbReference type="SMART" id="SM00271">
    <property type="entry name" value="DnaJ"/>
    <property type="match status" value="1"/>
</dbReference>
<dbReference type="Pfam" id="PF00226">
    <property type="entry name" value="DnaJ"/>
    <property type="match status" value="1"/>
</dbReference>
<name>A0A5J9SVL1_9POAL</name>
<dbReference type="Gramene" id="TVU02964">
    <property type="protein sequence ID" value="TVU02964"/>
    <property type="gene ID" value="EJB05_51509"/>
</dbReference>
<keyword evidence="5" id="KW-1185">Reference proteome</keyword>
<feature type="region of interest" description="Disordered" evidence="2">
    <location>
        <begin position="348"/>
        <end position="440"/>
    </location>
</feature>
<accession>A0A5J9SVL1</accession>
<feature type="region of interest" description="Disordered" evidence="2">
    <location>
        <begin position="614"/>
        <end position="642"/>
    </location>
</feature>
<dbReference type="Gene3D" id="1.25.10.10">
    <property type="entry name" value="Leucine-rich Repeat Variant"/>
    <property type="match status" value="1"/>
</dbReference>
<proteinExistence type="predicted"/>
<dbReference type="SMART" id="SM01349">
    <property type="entry name" value="TOG"/>
    <property type="match status" value="1"/>
</dbReference>
<feature type="compositionally biased region" description="Basic and acidic residues" evidence="2">
    <location>
        <begin position="353"/>
        <end position="367"/>
    </location>
</feature>
<dbReference type="InterPro" id="IPR034085">
    <property type="entry name" value="TOG"/>
</dbReference>
<dbReference type="InterPro" id="IPR001623">
    <property type="entry name" value="DnaJ_domain"/>
</dbReference>
<feature type="compositionally biased region" description="Low complexity" evidence="2">
    <location>
        <begin position="540"/>
        <end position="551"/>
    </location>
</feature>
<dbReference type="SUPFAM" id="SSF46565">
    <property type="entry name" value="Chaperone J-domain"/>
    <property type="match status" value="1"/>
</dbReference>
<dbReference type="InterPro" id="IPR050693">
    <property type="entry name" value="Hsp70_NEF-Inhibitors"/>
</dbReference>
<dbReference type="Gene3D" id="1.10.287.110">
    <property type="entry name" value="DnaJ domain"/>
    <property type="match status" value="1"/>
</dbReference>
<keyword evidence="1" id="KW-0677">Repeat</keyword>
<dbReference type="InterPro" id="IPR016024">
    <property type="entry name" value="ARM-type_fold"/>
</dbReference>
<evidence type="ECO:0000256" key="1">
    <source>
        <dbReference type="ARBA" id="ARBA00022737"/>
    </source>
</evidence>
<feature type="region of interest" description="Disordered" evidence="2">
    <location>
        <begin position="458"/>
        <end position="478"/>
    </location>
</feature>
<dbReference type="AlphaFoldDB" id="A0A5J9SVL1"/>